<gene>
    <name evidence="2" type="ORF">SY212_19860</name>
</gene>
<proteinExistence type="predicted"/>
<dbReference type="AlphaFoldDB" id="A0A6F9XNX3"/>
<dbReference type="Proteomes" id="UP000494265">
    <property type="component" value="Unassembled WGS sequence"/>
</dbReference>
<keyword evidence="1" id="KW-0472">Membrane</keyword>
<comment type="caution">
    <text evidence="2">The sequence shown here is derived from an EMBL/GenBank/DDBJ whole genome shotgun (WGS) entry which is preliminary data.</text>
</comment>
<sequence>MRNAQGFIFTTLFTFIFLMMFLIAANVFFTLDRMNHFNVDVSLIVQRNGGVNSKAMTDIKALQNANGKYRQFVVIPLDKNGHQVSSNNADYGERVNYMISTKLMYSMYMPLKTVSKNYSITSNVRSNSL</sequence>
<reference evidence="2" key="1">
    <citation type="submission" date="2019-10" db="EMBL/GenBank/DDBJ databases">
        <title>Lactobacillus agilis SY212 Whole Genome Sequencing Project.</title>
        <authorList>
            <person name="Suzuki S."/>
            <person name="Endo A."/>
            <person name="Maeno S."/>
            <person name="Shiwa Y."/>
            <person name="Matsutani M."/>
            <person name="Kajikawa A."/>
        </authorList>
    </citation>
    <scope>NUCLEOTIDE SEQUENCE</scope>
    <source>
        <strain evidence="2">SY212</strain>
    </source>
</reference>
<dbReference type="RefSeq" id="WP_172585147.1">
    <property type="nucleotide sequence ID" value="NZ_BLAM01000191.1"/>
</dbReference>
<keyword evidence="1" id="KW-1133">Transmembrane helix</keyword>
<evidence type="ECO:0000256" key="1">
    <source>
        <dbReference type="SAM" id="Phobius"/>
    </source>
</evidence>
<accession>A0A6F9XNX3</accession>
<dbReference type="EMBL" id="BLAM01000191">
    <property type="protein sequence ID" value="GET06956.1"/>
    <property type="molecule type" value="Genomic_DNA"/>
</dbReference>
<name>A0A6F9XNX3_9LACO</name>
<protein>
    <submittedName>
        <fullName evidence="2">Uncharacterized protein</fullName>
    </submittedName>
</protein>
<feature type="transmembrane region" description="Helical" evidence="1">
    <location>
        <begin position="6"/>
        <end position="29"/>
    </location>
</feature>
<organism evidence="2">
    <name type="scientific">Ligilactobacillus agilis</name>
    <dbReference type="NCBI Taxonomy" id="1601"/>
    <lineage>
        <taxon>Bacteria</taxon>
        <taxon>Bacillati</taxon>
        <taxon>Bacillota</taxon>
        <taxon>Bacilli</taxon>
        <taxon>Lactobacillales</taxon>
        <taxon>Lactobacillaceae</taxon>
        <taxon>Ligilactobacillus</taxon>
    </lineage>
</organism>
<evidence type="ECO:0000313" key="2">
    <source>
        <dbReference type="EMBL" id="GET06956.1"/>
    </source>
</evidence>
<keyword evidence="1" id="KW-0812">Transmembrane</keyword>